<comment type="similarity">
    <text evidence="2">Belongs to the Tdpoz family.</text>
</comment>
<accession>A0A835ETZ3</accession>
<keyword evidence="6" id="KW-1185">Reference proteome</keyword>
<evidence type="ECO:0000313" key="5">
    <source>
        <dbReference type="EMBL" id="KAF8720135.1"/>
    </source>
</evidence>
<protein>
    <recommendedName>
        <fullName evidence="4">BTB domain-containing protein</fullName>
    </recommendedName>
</protein>
<dbReference type="PANTHER" id="PTHR26379:SF180">
    <property type="entry name" value="TRAF TRANSCRIPTION FACTOR"/>
    <property type="match status" value="1"/>
</dbReference>
<evidence type="ECO:0000256" key="3">
    <source>
        <dbReference type="SAM" id="MobiDB-lite"/>
    </source>
</evidence>
<dbReference type="SUPFAM" id="SSF54695">
    <property type="entry name" value="POZ domain"/>
    <property type="match status" value="1"/>
</dbReference>
<dbReference type="AlphaFoldDB" id="A0A835ETZ3"/>
<dbReference type="InterPro" id="IPR000210">
    <property type="entry name" value="BTB/POZ_dom"/>
</dbReference>
<sequence>MPDGQARQLAAPLHEEQQGLPHPTTVACLPCHMHRRNNVFLPRHGRLAGKEGDMSPMADTRRFIRPTRSPLGLYRPQHKIMSLFAQSTTDDRDATRCDRGMHHFHYHFFLLPRDIFTLPPAREAGTGFMNADGGSWPRLEKGDPPPTLSTHCPRAYEAARPNVWGRAPAPTVKADGSFVLDPRLLSTSGSDPTPSAAAMKHACTQLREVVSSVHDLKVSGFCVTANTTAGDTAAPAAVCRCVVDGHGWEIRFHPALYVFAHGYCPGLDLVFLGDLSSAGVTAMLSGKVTAHTGDVDFVPFDMRKTVPKAFHRTMDRSPPIFLGVGKPLPRFKICTITVECAVTVFRERQPVGGIPVPASDLPRHLGELLRSKAGADVTITVSGESIAAHKCVLAVRSPVFMAEFFGEMKEKESRHFEIQDMDAAVFKAMLCFIYTDVVPEIDQAPGAAATMALAQHLLVAADRYGLDRLKTMCERKLALGINVGNVASTLALAEQQNCLRLKAKCIEFIAGGSQENLDAVLATEGYKHLAASSPLHQDNKEAMADGSEIPKSTGLHLHPQQTSLDDAGLVLL</sequence>
<dbReference type="InterPro" id="IPR056423">
    <property type="entry name" value="BACK_BPM_SPOP"/>
</dbReference>
<name>A0A835ETZ3_9POAL</name>
<feature type="domain" description="BTB" evidence="4">
    <location>
        <begin position="375"/>
        <end position="442"/>
    </location>
</feature>
<comment type="caution">
    <text evidence="5">The sequence shown here is derived from an EMBL/GenBank/DDBJ whole genome shotgun (WGS) entry which is preliminary data.</text>
</comment>
<dbReference type="OrthoDB" id="6359816at2759"/>
<dbReference type="InterPro" id="IPR045005">
    <property type="entry name" value="BPM1-6"/>
</dbReference>
<comment type="pathway">
    <text evidence="1">Protein modification; protein ubiquitination.</text>
</comment>
<organism evidence="5 6">
    <name type="scientific">Digitaria exilis</name>
    <dbReference type="NCBI Taxonomy" id="1010633"/>
    <lineage>
        <taxon>Eukaryota</taxon>
        <taxon>Viridiplantae</taxon>
        <taxon>Streptophyta</taxon>
        <taxon>Embryophyta</taxon>
        <taxon>Tracheophyta</taxon>
        <taxon>Spermatophyta</taxon>
        <taxon>Magnoliopsida</taxon>
        <taxon>Liliopsida</taxon>
        <taxon>Poales</taxon>
        <taxon>Poaceae</taxon>
        <taxon>PACMAD clade</taxon>
        <taxon>Panicoideae</taxon>
        <taxon>Panicodae</taxon>
        <taxon>Paniceae</taxon>
        <taxon>Anthephorinae</taxon>
        <taxon>Digitaria</taxon>
    </lineage>
</organism>
<dbReference type="PROSITE" id="PS50097">
    <property type="entry name" value="BTB"/>
    <property type="match status" value="1"/>
</dbReference>
<dbReference type="Proteomes" id="UP000636709">
    <property type="component" value="Unassembled WGS sequence"/>
</dbReference>
<proteinExistence type="inferred from homology"/>
<dbReference type="PROSITE" id="PS51257">
    <property type="entry name" value="PROKAR_LIPOPROTEIN"/>
    <property type="match status" value="1"/>
</dbReference>
<dbReference type="Gene3D" id="1.25.40.420">
    <property type="match status" value="1"/>
</dbReference>
<feature type="region of interest" description="Disordered" evidence="3">
    <location>
        <begin position="129"/>
        <end position="148"/>
    </location>
</feature>
<gene>
    <name evidence="5" type="ORF">HU200_024918</name>
</gene>
<evidence type="ECO:0000259" key="4">
    <source>
        <dbReference type="PROSITE" id="PS50097"/>
    </source>
</evidence>
<dbReference type="Gene3D" id="3.30.710.10">
    <property type="entry name" value="Potassium Channel Kv1.1, Chain A"/>
    <property type="match status" value="1"/>
</dbReference>
<dbReference type="Pfam" id="PF00651">
    <property type="entry name" value="BTB"/>
    <property type="match status" value="1"/>
</dbReference>
<evidence type="ECO:0000256" key="2">
    <source>
        <dbReference type="ARBA" id="ARBA00010846"/>
    </source>
</evidence>
<dbReference type="SMART" id="SM00225">
    <property type="entry name" value="BTB"/>
    <property type="match status" value="1"/>
</dbReference>
<evidence type="ECO:0000256" key="1">
    <source>
        <dbReference type="ARBA" id="ARBA00004906"/>
    </source>
</evidence>
<evidence type="ECO:0000313" key="6">
    <source>
        <dbReference type="Proteomes" id="UP000636709"/>
    </source>
</evidence>
<dbReference type="EMBL" id="JACEFO010001700">
    <property type="protein sequence ID" value="KAF8720135.1"/>
    <property type="molecule type" value="Genomic_DNA"/>
</dbReference>
<dbReference type="Pfam" id="PF24570">
    <property type="entry name" value="BACK_BPM_SPOP"/>
    <property type="match status" value="1"/>
</dbReference>
<dbReference type="InterPro" id="IPR011333">
    <property type="entry name" value="SKP1/BTB/POZ_sf"/>
</dbReference>
<reference evidence="5" key="1">
    <citation type="submission" date="2020-07" db="EMBL/GenBank/DDBJ databases">
        <title>Genome sequence and genetic diversity analysis of an under-domesticated orphan crop, white fonio (Digitaria exilis).</title>
        <authorList>
            <person name="Bennetzen J.L."/>
            <person name="Chen S."/>
            <person name="Ma X."/>
            <person name="Wang X."/>
            <person name="Yssel A.E.J."/>
            <person name="Chaluvadi S.R."/>
            <person name="Johnson M."/>
            <person name="Gangashetty P."/>
            <person name="Hamidou F."/>
            <person name="Sanogo M.D."/>
            <person name="Zwaenepoel A."/>
            <person name="Wallace J."/>
            <person name="Van De Peer Y."/>
            <person name="Van Deynze A."/>
        </authorList>
    </citation>
    <scope>NUCLEOTIDE SEQUENCE</scope>
    <source>
        <tissue evidence="5">Leaves</tissue>
    </source>
</reference>
<dbReference type="CDD" id="cd18280">
    <property type="entry name" value="BTB_POZ_BPM_plant"/>
    <property type="match status" value="1"/>
</dbReference>
<dbReference type="PANTHER" id="PTHR26379">
    <property type="entry name" value="BTB/POZ AND MATH DOMAIN-CONTAINING PROTEIN 1"/>
    <property type="match status" value="1"/>
</dbReference>
<dbReference type="GO" id="GO:0016567">
    <property type="term" value="P:protein ubiquitination"/>
    <property type="evidence" value="ECO:0007669"/>
    <property type="project" value="InterPro"/>
</dbReference>